<evidence type="ECO:0000256" key="6">
    <source>
        <dbReference type="ARBA" id="ARBA00023295"/>
    </source>
</evidence>
<dbReference type="InterPro" id="IPR017853">
    <property type="entry name" value="GH"/>
</dbReference>
<dbReference type="CDD" id="cd06562">
    <property type="entry name" value="GH20_HexA_HexB-like"/>
    <property type="match status" value="1"/>
</dbReference>
<evidence type="ECO:0000259" key="9">
    <source>
        <dbReference type="Pfam" id="PF00728"/>
    </source>
</evidence>
<organism evidence="11 12">
    <name type="scientific">Ladona fulva</name>
    <name type="common">Scarce chaser dragonfly</name>
    <name type="synonym">Libellula fulva</name>
    <dbReference type="NCBI Taxonomy" id="123851"/>
    <lineage>
        <taxon>Eukaryota</taxon>
        <taxon>Metazoa</taxon>
        <taxon>Ecdysozoa</taxon>
        <taxon>Arthropoda</taxon>
        <taxon>Hexapoda</taxon>
        <taxon>Insecta</taxon>
        <taxon>Pterygota</taxon>
        <taxon>Palaeoptera</taxon>
        <taxon>Odonata</taxon>
        <taxon>Epiprocta</taxon>
        <taxon>Anisoptera</taxon>
        <taxon>Libelluloidea</taxon>
        <taxon>Libellulidae</taxon>
        <taxon>Ladona</taxon>
    </lineage>
</organism>
<feature type="domain" description="Beta-hexosaminidase eukaryotic type N-terminal" evidence="10">
    <location>
        <begin position="2"/>
        <end position="88"/>
    </location>
</feature>
<evidence type="ECO:0000256" key="1">
    <source>
        <dbReference type="ARBA" id="ARBA00001231"/>
    </source>
</evidence>
<dbReference type="Proteomes" id="UP000792457">
    <property type="component" value="Unassembled WGS sequence"/>
</dbReference>
<dbReference type="PIRSF" id="PIRSF001093">
    <property type="entry name" value="B-hxosamndse_ab_euk"/>
    <property type="match status" value="1"/>
</dbReference>
<dbReference type="SUPFAM" id="SSF51445">
    <property type="entry name" value="(Trans)glycosidases"/>
    <property type="match status" value="1"/>
</dbReference>
<evidence type="ECO:0000313" key="11">
    <source>
        <dbReference type="EMBL" id="KAG8221825.1"/>
    </source>
</evidence>
<dbReference type="FunFam" id="3.20.20.80:FF:000063">
    <property type="entry name" value="Beta-hexosaminidase"/>
    <property type="match status" value="1"/>
</dbReference>
<comment type="caution">
    <text evidence="11">The sequence shown here is derived from an EMBL/GenBank/DDBJ whole genome shotgun (WGS) entry which is preliminary data.</text>
</comment>
<keyword evidence="12" id="KW-1185">Reference proteome</keyword>
<evidence type="ECO:0000259" key="10">
    <source>
        <dbReference type="Pfam" id="PF14845"/>
    </source>
</evidence>
<keyword evidence="5" id="KW-0325">Glycoprotein</keyword>
<accession>A0A8K0NRB7</accession>
<dbReference type="PANTHER" id="PTHR22600">
    <property type="entry name" value="BETA-HEXOSAMINIDASE"/>
    <property type="match status" value="1"/>
</dbReference>
<protein>
    <recommendedName>
        <fullName evidence="7">Beta-hexosaminidase</fullName>
        <ecNumber evidence="7">3.2.1.52</ecNumber>
    </recommendedName>
</protein>
<evidence type="ECO:0000313" key="12">
    <source>
        <dbReference type="Proteomes" id="UP000792457"/>
    </source>
</evidence>
<evidence type="ECO:0000256" key="3">
    <source>
        <dbReference type="ARBA" id="ARBA00022729"/>
    </source>
</evidence>
<evidence type="ECO:0000256" key="4">
    <source>
        <dbReference type="ARBA" id="ARBA00022801"/>
    </source>
</evidence>
<dbReference type="GO" id="GO:0005975">
    <property type="term" value="P:carbohydrate metabolic process"/>
    <property type="evidence" value="ECO:0007669"/>
    <property type="project" value="InterPro"/>
</dbReference>
<proteinExistence type="inferred from homology"/>
<dbReference type="EMBL" id="KZ308114">
    <property type="protein sequence ID" value="KAG8221825.1"/>
    <property type="molecule type" value="Genomic_DNA"/>
</dbReference>
<feature type="active site" description="Proton donor" evidence="8">
    <location>
        <position position="273"/>
    </location>
</feature>
<evidence type="ECO:0000256" key="8">
    <source>
        <dbReference type="PIRSR" id="PIRSR001093-1"/>
    </source>
</evidence>
<dbReference type="InterPro" id="IPR015883">
    <property type="entry name" value="Glyco_hydro_20_cat"/>
</dbReference>
<feature type="domain" description="Glycoside hydrolase family 20 catalytic" evidence="9">
    <location>
        <begin position="112"/>
        <end position="434"/>
    </location>
</feature>
<dbReference type="EC" id="3.2.1.52" evidence="7"/>
<dbReference type="Pfam" id="PF00728">
    <property type="entry name" value="Glyco_hydro_20"/>
    <property type="match status" value="1"/>
</dbReference>
<dbReference type="GO" id="GO:0016020">
    <property type="term" value="C:membrane"/>
    <property type="evidence" value="ECO:0007669"/>
    <property type="project" value="TreeGrafter"/>
</dbReference>
<dbReference type="GO" id="GO:0006689">
    <property type="term" value="P:ganglioside catabolic process"/>
    <property type="evidence" value="ECO:0007669"/>
    <property type="project" value="TreeGrafter"/>
</dbReference>
<dbReference type="GO" id="GO:0005764">
    <property type="term" value="C:lysosome"/>
    <property type="evidence" value="ECO:0007669"/>
    <property type="project" value="TreeGrafter"/>
</dbReference>
<comment type="similarity">
    <text evidence="2 7">Belongs to the glycosyl hydrolase 20 family.</text>
</comment>
<dbReference type="Gene3D" id="3.20.20.80">
    <property type="entry name" value="Glycosidases"/>
    <property type="match status" value="1"/>
</dbReference>
<dbReference type="InterPro" id="IPR029018">
    <property type="entry name" value="Hex-like_dom2"/>
</dbReference>
<dbReference type="SUPFAM" id="SSF55545">
    <property type="entry name" value="beta-N-acetylhexosaminidase-like domain"/>
    <property type="match status" value="1"/>
</dbReference>
<evidence type="ECO:0000256" key="7">
    <source>
        <dbReference type="PIRNR" id="PIRNR001093"/>
    </source>
</evidence>
<comment type="catalytic activity">
    <reaction evidence="1 7">
        <text>Hydrolysis of terminal non-reducing N-acetyl-D-hexosamine residues in N-acetyl-beta-D-hexosaminides.</text>
        <dbReference type="EC" id="3.2.1.52"/>
    </reaction>
</comment>
<sequence>MLQEAFKRYYGILVSSSRHEPATSNVKTTGGNSLGYMDSLSVNLSSPCEGRPHVGMTESYQLEVSKDGAFLSSESVWGILRGLETFVQTVTLAADGSELIIKESSTTDSPRYPHRGLLLDTSRHYLPMSSILRTLDAMEASKMNVFHWHIVDDQAFPYQSEKFPDLSYKGAYDPRTHVYTRVDIENIIEYARLRGIRVIPEFDTPGHTRSWGQGREGLLTTCYKYNNQGEVVPDGSYGPIDPTKPETFDFLEQFFEEAILLFPDEYIHLGGDEVNFECWKSNPAINDYMNANNLTGDYAGLEEYYVQTLVDKLKKFNVSNIVWQEVFDNGVKIDPNTVVQVWIESDSKNEMSRVTAEGHPVLLSSCWYLSSIASGGDWKKFYSCDPDEFPGTAEQKKLVQGGEACMWGEYVDWSNVESRVWPRACAIAEKLWTSPEAFKTDSKFKSDGASSYDIKDVEARLEEHRCRLLRRGIQAQPPNEAGFCPGEHW</sequence>
<gene>
    <name evidence="11" type="ORF">J437_LFUL003459</name>
</gene>
<dbReference type="PRINTS" id="PR00738">
    <property type="entry name" value="GLHYDRLASE20"/>
</dbReference>
<evidence type="ECO:0000256" key="2">
    <source>
        <dbReference type="ARBA" id="ARBA00006285"/>
    </source>
</evidence>
<name>A0A8K0NRB7_LADFU</name>
<dbReference type="GO" id="GO:0004563">
    <property type="term" value="F:beta-N-acetylhexosaminidase activity"/>
    <property type="evidence" value="ECO:0007669"/>
    <property type="project" value="UniProtKB-EC"/>
</dbReference>
<dbReference type="PANTHER" id="PTHR22600:SF21">
    <property type="entry name" value="BETA-HEXOSAMINIDASE A"/>
    <property type="match status" value="1"/>
</dbReference>
<dbReference type="OrthoDB" id="428480at2759"/>
<dbReference type="GO" id="GO:0030203">
    <property type="term" value="P:glycosaminoglycan metabolic process"/>
    <property type="evidence" value="ECO:0007669"/>
    <property type="project" value="TreeGrafter"/>
</dbReference>
<evidence type="ECO:0000256" key="5">
    <source>
        <dbReference type="ARBA" id="ARBA00023180"/>
    </source>
</evidence>
<dbReference type="InterPro" id="IPR029019">
    <property type="entry name" value="HEX_eukaryotic_N"/>
</dbReference>
<keyword evidence="3" id="KW-0732">Signal</keyword>
<keyword evidence="4 7" id="KW-0378">Hydrolase</keyword>
<keyword evidence="6 7" id="KW-0326">Glycosidase</keyword>
<dbReference type="InterPro" id="IPR025705">
    <property type="entry name" value="Beta_hexosaminidase_sua/sub"/>
</dbReference>
<dbReference type="AlphaFoldDB" id="A0A8K0NRB7"/>
<reference evidence="11" key="2">
    <citation type="submission" date="2017-10" db="EMBL/GenBank/DDBJ databases">
        <title>Ladona fulva Genome sequencing and assembly.</title>
        <authorList>
            <person name="Murali S."/>
            <person name="Richards S."/>
            <person name="Bandaranaike D."/>
            <person name="Bellair M."/>
            <person name="Blankenburg K."/>
            <person name="Chao H."/>
            <person name="Dinh H."/>
            <person name="Doddapaneni H."/>
            <person name="Dugan-Rocha S."/>
            <person name="Elkadiri S."/>
            <person name="Gnanaolivu R."/>
            <person name="Hernandez B."/>
            <person name="Skinner E."/>
            <person name="Javaid M."/>
            <person name="Lee S."/>
            <person name="Li M."/>
            <person name="Ming W."/>
            <person name="Munidasa M."/>
            <person name="Muniz J."/>
            <person name="Nguyen L."/>
            <person name="Hughes D."/>
            <person name="Osuji N."/>
            <person name="Pu L.-L."/>
            <person name="Puazo M."/>
            <person name="Qu C."/>
            <person name="Quiroz J."/>
            <person name="Raj R."/>
            <person name="Weissenberger G."/>
            <person name="Xin Y."/>
            <person name="Zou X."/>
            <person name="Han Y."/>
            <person name="Worley K."/>
            <person name="Muzny D."/>
            <person name="Gibbs R."/>
        </authorList>
    </citation>
    <scope>NUCLEOTIDE SEQUENCE</scope>
    <source>
        <strain evidence="11">Sampled in the wild</strain>
    </source>
</reference>
<reference evidence="11" key="1">
    <citation type="submission" date="2013-04" db="EMBL/GenBank/DDBJ databases">
        <authorList>
            <person name="Qu J."/>
            <person name="Murali S.C."/>
            <person name="Bandaranaike D."/>
            <person name="Bellair M."/>
            <person name="Blankenburg K."/>
            <person name="Chao H."/>
            <person name="Dinh H."/>
            <person name="Doddapaneni H."/>
            <person name="Downs B."/>
            <person name="Dugan-Rocha S."/>
            <person name="Elkadiri S."/>
            <person name="Gnanaolivu R.D."/>
            <person name="Hernandez B."/>
            <person name="Javaid M."/>
            <person name="Jayaseelan J.C."/>
            <person name="Lee S."/>
            <person name="Li M."/>
            <person name="Ming W."/>
            <person name="Munidasa M."/>
            <person name="Muniz J."/>
            <person name="Nguyen L."/>
            <person name="Ongeri F."/>
            <person name="Osuji N."/>
            <person name="Pu L.-L."/>
            <person name="Puazo M."/>
            <person name="Qu C."/>
            <person name="Quiroz J."/>
            <person name="Raj R."/>
            <person name="Weissenberger G."/>
            <person name="Xin Y."/>
            <person name="Zou X."/>
            <person name="Han Y."/>
            <person name="Richards S."/>
            <person name="Worley K."/>
            <person name="Muzny D."/>
            <person name="Gibbs R."/>
        </authorList>
    </citation>
    <scope>NUCLEOTIDE SEQUENCE</scope>
    <source>
        <strain evidence="11">Sampled in the wild</strain>
    </source>
</reference>
<dbReference type="Pfam" id="PF14845">
    <property type="entry name" value="Glycohydro_20b2"/>
    <property type="match status" value="1"/>
</dbReference>
<dbReference type="Gene3D" id="3.30.379.10">
    <property type="entry name" value="Chitobiase/beta-hexosaminidase domain 2-like"/>
    <property type="match status" value="1"/>
</dbReference>